<proteinExistence type="predicted"/>
<evidence type="ECO:0000256" key="1">
    <source>
        <dbReference type="SAM" id="Phobius"/>
    </source>
</evidence>
<dbReference type="OrthoDB" id="9795813at2"/>
<evidence type="ECO:0000313" key="2">
    <source>
        <dbReference type="EMBL" id="OEF99190.1"/>
    </source>
</evidence>
<keyword evidence="1" id="KW-1133">Transmembrane helix</keyword>
<keyword evidence="1" id="KW-0812">Transmembrane</keyword>
<dbReference type="STRING" id="337097.BHF71_09760"/>
<dbReference type="AlphaFoldDB" id="A0A1D2YU02"/>
<dbReference type="RefSeq" id="WP_069656949.1">
    <property type="nucleotide sequence ID" value="NZ_MIJF01000030.1"/>
</dbReference>
<feature type="transmembrane region" description="Helical" evidence="1">
    <location>
        <begin position="7"/>
        <end position="24"/>
    </location>
</feature>
<gene>
    <name evidence="2" type="ORF">BHF71_09760</name>
</gene>
<feature type="transmembrane region" description="Helical" evidence="1">
    <location>
        <begin position="109"/>
        <end position="132"/>
    </location>
</feature>
<keyword evidence="1" id="KW-0472">Membrane</keyword>
<evidence type="ECO:0000313" key="3">
    <source>
        <dbReference type="Proteomes" id="UP000243739"/>
    </source>
</evidence>
<dbReference type="NCBIfam" id="TIGR02357">
    <property type="entry name" value="ECF_ThiT_YuaJ"/>
    <property type="match status" value="1"/>
</dbReference>
<accession>A0A1D2YU02</accession>
<feature type="transmembrane region" description="Helical" evidence="1">
    <location>
        <begin position="152"/>
        <end position="170"/>
    </location>
</feature>
<feature type="transmembrane region" description="Helical" evidence="1">
    <location>
        <begin position="30"/>
        <end position="47"/>
    </location>
</feature>
<dbReference type="InterPro" id="IPR012651">
    <property type="entry name" value="Thia_Transptr_ThiT"/>
</dbReference>
<sequence length="182" mass="20270">MNNRIRIMTEIAIIAALAVLLNAIKVYEAPFGGSVSLVMVPIFLLAFRRGIVPAIIAGALTGTIKIILGAYIVHPVQFLLDYPVAFALLGFAGIVKINKNLSLKQKSIYLTIGIIFASSLRLLSHFVSGVIWFGQYAPENMNVYLYSLLYNLYYLVPEMIISIIVSIFIINKIPNFFIREDN</sequence>
<feature type="transmembrane region" description="Helical" evidence="1">
    <location>
        <begin position="54"/>
        <end position="73"/>
    </location>
</feature>
<keyword evidence="3" id="KW-1185">Reference proteome</keyword>
<name>A0A1D2YU02_9BACI</name>
<dbReference type="EMBL" id="MIJF01000030">
    <property type="protein sequence ID" value="OEF99190.1"/>
    <property type="molecule type" value="Genomic_DNA"/>
</dbReference>
<feature type="transmembrane region" description="Helical" evidence="1">
    <location>
        <begin position="79"/>
        <end position="97"/>
    </location>
</feature>
<reference evidence="2 3" key="1">
    <citation type="submission" date="2016-09" db="EMBL/GenBank/DDBJ databases">
        <title>Draft genome sequence for the type strain of Vulcanibacillus modesticaldus BR, a strictly anaerobic, moderately thermophilic, and nitrate-reducing bacterium from deep sea-hydrothermal vents of the Mid-Atlantic Ridge.</title>
        <authorList>
            <person name="Abin C.A."/>
            <person name="Hollibaugh J.T."/>
        </authorList>
    </citation>
    <scope>NUCLEOTIDE SEQUENCE [LARGE SCALE GENOMIC DNA]</scope>
    <source>
        <strain evidence="2 3">BR</strain>
    </source>
</reference>
<dbReference type="GO" id="GO:0005886">
    <property type="term" value="C:plasma membrane"/>
    <property type="evidence" value="ECO:0007669"/>
    <property type="project" value="InterPro"/>
</dbReference>
<comment type="caution">
    <text evidence="2">The sequence shown here is derived from an EMBL/GenBank/DDBJ whole genome shotgun (WGS) entry which is preliminary data.</text>
</comment>
<dbReference type="Proteomes" id="UP000243739">
    <property type="component" value="Unassembled WGS sequence"/>
</dbReference>
<dbReference type="Gene3D" id="1.10.1760.20">
    <property type="match status" value="1"/>
</dbReference>
<dbReference type="GO" id="GO:0015234">
    <property type="term" value="F:thiamine transmembrane transporter activity"/>
    <property type="evidence" value="ECO:0007669"/>
    <property type="project" value="InterPro"/>
</dbReference>
<dbReference type="Pfam" id="PF09515">
    <property type="entry name" value="Thia_YuaJ"/>
    <property type="match status" value="1"/>
</dbReference>
<organism evidence="2 3">
    <name type="scientific">Vulcanibacillus modesticaldus</name>
    <dbReference type="NCBI Taxonomy" id="337097"/>
    <lineage>
        <taxon>Bacteria</taxon>
        <taxon>Bacillati</taxon>
        <taxon>Bacillota</taxon>
        <taxon>Bacilli</taxon>
        <taxon>Bacillales</taxon>
        <taxon>Bacillaceae</taxon>
        <taxon>Vulcanibacillus</taxon>
    </lineage>
</organism>
<protein>
    <submittedName>
        <fullName evidence="2">Energy-coupled thiamine transporter ThiT</fullName>
    </submittedName>
</protein>